<dbReference type="PANTHER" id="PTHR12962">
    <property type="entry name" value="CALCIUM-REGULATED HEAT STABLE PROTEIN CRHSP-24-RELATED"/>
    <property type="match status" value="1"/>
</dbReference>
<dbReference type="SMART" id="SM00357">
    <property type="entry name" value="CSP"/>
    <property type="match status" value="1"/>
</dbReference>
<organism evidence="5 6">
    <name type="scientific">Dechloromonas denitrificans</name>
    <dbReference type="NCBI Taxonomy" id="281362"/>
    <lineage>
        <taxon>Bacteria</taxon>
        <taxon>Pseudomonadati</taxon>
        <taxon>Pseudomonadota</taxon>
        <taxon>Betaproteobacteria</taxon>
        <taxon>Rhodocyclales</taxon>
        <taxon>Azonexaceae</taxon>
        <taxon>Dechloromonas</taxon>
    </lineage>
</organism>
<dbReference type="GO" id="GO:0005829">
    <property type="term" value="C:cytosol"/>
    <property type="evidence" value="ECO:0007669"/>
    <property type="project" value="UniProtKB-ARBA"/>
</dbReference>
<dbReference type="GO" id="GO:0043488">
    <property type="term" value="P:regulation of mRNA stability"/>
    <property type="evidence" value="ECO:0007669"/>
    <property type="project" value="TreeGrafter"/>
</dbReference>
<dbReference type="GO" id="GO:0003730">
    <property type="term" value="F:mRNA 3'-UTR binding"/>
    <property type="evidence" value="ECO:0007669"/>
    <property type="project" value="TreeGrafter"/>
</dbReference>
<dbReference type="STRING" id="281362.AT959_09990"/>
<dbReference type="Gene3D" id="2.40.50.140">
    <property type="entry name" value="Nucleic acid-binding proteins"/>
    <property type="match status" value="1"/>
</dbReference>
<dbReference type="RefSeq" id="WP_066882825.1">
    <property type="nucleotide sequence ID" value="NZ_LODL01000019.1"/>
</dbReference>
<keyword evidence="3" id="KW-1133">Transmembrane helix</keyword>
<dbReference type="InterPro" id="IPR011129">
    <property type="entry name" value="CSD"/>
</dbReference>
<dbReference type="InterPro" id="IPR002059">
    <property type="entry name" value="CSP_DNA-bd"/>
</dbReference>
<evidence type="ECO:0000259" key="4">
    <source>
        <dbReference type="PROSITE" id="PS51857"/>
    </source>
</evidence>
<dbReference type="AlphaFoldDB" id="A0A133XJA4"/>
<dbReference type="PANTHER" id="PTHR12962:SF1">
    <property type="entry name" value="COLD SHOCK DOMAIN-CONTAINING PROTEIN CG9705"/>
    <property type="match status" value="1"/>
</dbReference>
<evidence type="ECO:0000313" key="6">
    <source>
        <dbReference type="Proteomes" id="UP000070186"/>
    </source>
</evidence>
<dbReference type="EMBL" id="LODL01000019">
    <property type="protein sequence ID" value="KXB31023.1"/>
    <property type="molecule type" value="Genomic_DNA"/>
</dbReference>
<accession>A0A133XJA4</accession>
<feature type="transmembrane region" description="Helical" evidence="3">
    <location>
        <begin position="170"/>
        <end position="191"/>
    </location>
</feature>
<feature type="transmembrane region" description="Helical" evidence="3">
    <location>
        <begin position="108"/>
        <end position="127"/>
    </location>
</feature>
<name>A0A133XJA4_9RHOO</name>
<comment type="caution">
    <text evidence="5">The sequence shown here is derived from an EMBL/GenBank/DDBJ whole genome shotgun (WGS) entry which is preliminary data.</text>
</comment>
<dbReference type="InterPro" id="IPR012340">
    <property type="entry name" value="NA-bd_OB-fold"/>
</dbReference>
<dbReference type="Proteomes" id="UP000070186">
    <property type="component" value="Unassembled WGS sequence"/>
</dbReference>
<keyword evidence="1" id="KW-0597">Phosphoprotein</keyword>
<dbReference type="GO" id="GO:0003677">
    <property type="term" value="F:DNA binding"/>
    <property type="evidence" value="ECO:0007669"/>
    <property type="project" value="UniProtKB-KW"/>
</dbReference>
<dbReference type="Pfam" id="PF06961">
    <property type="entry name" value="DUF1294"/>
    <property type="match status" value="1"/>
</dbReference>
<feature type="transmembrane region" description="Helical" evidence="3">
    <location>
        <begin position="85"/>
        <end position="102"/>
    </location>
</feature>
<dbReference type="InterPro" id="IPR052069">
    <property type="entry name" value="Ca-reg_mRNA-binding_domain"/>
</dbReference>
<dbReference type="PROSITE" id="PS00352">
    <property type="entry name" value="CSD_1"/>
    <property type="match status" value="1"/>
</dbReference>
<keyword evidence="6" id="KW-1185">Reference proteome</keyword>
<proteinExistence type="predicted"/>
<dbReference type="SUPFAM" id="SSF50249">
    <property type="entry name" value="Nucleic acid-binding proteins"/>
    <property type="match status" value="1"/>
</dbReference>
<keyword evidence="3" id="KW-0812">Transmembrane</keyword>
<keyword evidence="5" id="KW-0238">DNA-binding</keyword>
<dbReference type="InterPro" id="IPR010718">
    <property type="entry name" value="DUF1294"/>
</dbReference>
<comment type="subcellular location">
    <subcellularLocation>
        <location evidence="2">Cytoplasm</location>
    </subcellularLocation>
</comment>
<dbReference type="CDD" id="cd04458">
    <property type="entry name" value="CSP_CDS"/>
    <property type="match status" value="1"/>
</dbReference>
<feature type="domain" description="CSD" evidence="4">
    <location>
        <begin position="2"/>
        <end position="69"/>
    </location>
</feature>
<evidence type="ECO:0000256" key="2">
    <source>
        <dbReference type="RuleBase" id="RU000408"/>
    </source>
</evidence>
<evidence type="ECO:0000313" key="5">
    <source>
        <dbReference type="EMBL" id="KXB31023.1"/>
    </source>
</evidence>
<dbReference type="PROSITE" id="PS51857">
    <property type="entry name" value="CSD_2"/>
    <property type="match status" value="1"/>
</dbReference>
<gene>
    <name evidence="5" type="ORF">AT959_09990</name>
</gene>
<keyword evidence="3" id="KW-0472">Membrane</keyword>
<evidence type="ECO:0000256" key="3">
    <source>
        <dbReference type="SAM" id="Phobius"/>
    </source>
</evidence>
<reference evidence="5 6" key="1">
    <citation type="submission" date="2015-12" db="EMBL/GenBank/DDBJ databases">
        <title>Nitrous oxide reduction kinetics distinguish bacteria harboring typical versus atypical NosZ.</title>
        <authorList>
            <person name="Yoon S."/>
            <person name="Nissen S."/>
            <person name="Park D."/>
            <person name="Sanford R.A."/>
            <person name="Loeffler F.E."/>
        </authorList>
    </citation>
    <scope>NUCLEOTIDE SEQUENCE [LARGE SCALE GENOMIC DNA]</scope>
    <source>
        <strain evidence="5 6">ATCC BAA-841</strain>
    </source>
</reference>
<evidence type="ECO:0000256" key="1">
    <source>
        <dbReference type="ARBA" id="ARBA00022553"/>
    </source>
</evidence>
<sequence>MRYQGKITRWKDEQGYGFITPNQGGAEVFVHIKSFAHRQRRPEVGQIVTYELDQDQRGRRQARATDFVGAAKNARNSRSTAANRLPLLIAGLFLAFVAFSVLAGKLPLALLGLYTGASLVAFIAYAIDKSAARQQRRRTQESTLQLLALIGGWPGALIAQNRLRHKTSKASFLVVFWACVLLNCAALGLLLTPSGSRALKTALGVA</sequence>
<dbReference type="InterPro" id="IPR019844">
    <property type="entry name" value="CSD_CS"/>
</dbReference>
<dbReference type="Pfam" id="PF00313">
    <property type="entry name" value="CSD"/>
    <property type="match status" value="1"/>
</dbReference>
<protein>
    <submittedName>
        <fullName evidence="5">DNA-binding protein</fullName>
    </submittedName>
</protein>